<name>A0A1I5IXU2_9FIRM</name>
<accession>A0A1I5IXU2</accession>
<sequence length="53" mass="5892">MKEDKTKPDPYKVFKAIADIITARGGVKVTVKSVKVKERKANSLGFSSKLRKV</sequence>
<gene>
    <name evidence="1" type="ORF">SAMN04489757_1576</name>
</gene>
<dbReference type="RefSeq" id="WP_170848087.1">
    <property type="nucleotide sequence ID" value="NZ_BAABFM010000011.1"/>
</dbReference>
<organism evidence="1 2">
    <name type="scientific">Anaerocolumna aminovalerica</name>
    <dbReference type="NCBI Taxonomy" id="1527"/>
    <lineage>
        <taxon>Bacteria</taxon>
        <taxon>Bacillati</taxon>
        <taxon>Bacillota</taxon>
        <taxon>Clostridia</taxon>
        <taxon>Lachnospirales</taxon>
        <taxon>Lachnospiraceae</taxon>
        <taxon>Anaerocolumna</taxon>
    </lineage>
</organism>
<dbReference type="STRING" id="1527.SAMN04489757_1576"/>
<evidence type="ECO:0000313" key="1">
    <source>
        <dbReference type="EMBL" id="SFO65394.1"/>
    </source>
</evidence>
<keyword evidence="2" id="KW-1185">Reference proteome</keyword>
<proteinExistence type="predicted"/>
<protein>
    <submittedName>
        <fullName evidence="1">Uncharacterized protein</fullName>
    </submittedName>
</protein>
<dbReference type="EMBL" id="FOWD01000057">
    <property type="protein sequence ID" value="SFO65394.1"/>
    <property type="molecule type" value="Genomic_DNA"/>
</dbReference>
<dbReference type="Proteomes" id="UP000198806">
    <property type="component" value="Unassembled WGS sequence"/>
</dbReference>
<reference evidence="1 2" key="1">
    <citation type="submission" date="2016-10" db="EMBL/GenBank/DDBJ databases">
        <authorList>
            <person name="de Groot N.N."/>
        </authorList>
    </citation>
    <scope>NUCLEOTIDE SEQUENCE [LARGE SCALE GENOMIC DNA]</scope>
    <source>
        <strain evidence="1 2">DSM 1283</strain>
    </source>
</reference>
<dbReference type="AlphaFoldDB" id="A0A1I5IXU2"/>
<evidence type="ECO:0000313" key="2">
    <source>
        <dbReference type="Proteomes" id="UP000198806"/>
    </source>
</evidence>